<dbReference type="Pfam" id="PF01551">
    <property type="entry name" value="Peptidase_M23"/>
    <property type="match status" value="1"/>
</dbReference>
<evidence type="ECO:0000313" key="4">
    <source>
        <dbReference type="EMBL" id="QNP66473.1"/>
    </source>
</evidence>
<dbReference type="AlphaFoldDB" id="A0A7H0I107"/>
<dbReference type="FunFam" id="2.70.70.10:FF:000013">
    <property type="entry name" value="Peptidase family M23"/>
    <property type="match status" value="1"/>
</dbReference>
<dbReference type="InterPro" id="IPR016047">
    <property type="entry name" value="M23ase_b-sheet_dom"/>
</dbReference>
<gene>
    <name evidence="4" type="ORF">IAG43_28465</name>
</gene>
<protein>
    <submittedName>
        <fullName evidence="4">Peptidoglycan DD-metalloendopeptidase family protein</fullName>
    </submittedName>
</protein>
<dbReference type="RefSeq" id="WP_187743532.1">
    <property type="nucleotide sequence ID" value="NZ_CP060825.1"/>
</dbReference>
<dbReference type="PANTHER" id="PTHR21666:SF270">
    <property type="entry name" value="MUREIN HYDROLASE ACTIVATOR ENVC"/>
    <property type="match status" value="1"/>
</dbReference>
<dbReference type="SUPFAM" id="SSF51261">
    <property type="entry name" value="Duplicated hybrid motif"/>
    <property type="match status" value="1"/>
</dbReference>
<feature type="chain" id="PRO_5028912585" evidence="2">
    <location>
        <begin position="42"/>
        <end position="301"/>
    </location>
</feature>
<evidence type="ECO:0000259" key="3">
    <source>
        <dbReference type="PROSITE" id="PS51782"/>
    </source>
</evidence>
<feature type="domain" description="LysM" evidence="3">
    <location>
        <begin position="73"/>
        <end position="122"/>
    </location>
</feature>
<dbReference type="InterPro" id="IPR018392">
    <property type="entry name" value="LysM"/>
</dbReference>
<dbReference type="GO" id="GO:0004222">
    <property type="term" value="F:metalloendopeptidase activity"/>
    <property type="evidence" value="ECO:0007669"/>
    <property type="project" value="TreeGrafter"/>
</dbReference>
<dbReference type="InterPro" id="IPR011055">
    <property type="entry name" value="Dup_hybrid_motif"/>
</dbReference>
<evidence type="ECO:0000256" key="1">
    <source>
        <dbReference type="SAM" id="MobiDB-lite"/>
    </source>
</evidence>
<dbReference type="CDD" id="cd00118">
    <property type="entry name" value="LysM"/>
    <property type="match status" value="1"/>
</dbReference>
<keyword evidence="5" id="KW-1185">Reference proteome</keyword>
<dbReference type="KEGG" id="sgj:IAG43_28465"/>
<reference evidence="4 5" key="1">
    <citation type="submission" date="2020-08" db="EMBL/GenBank/DDBJ databases">
        <title>A novel species.</title>
        <authorList>
            <person name="Gao J."/>
        </authorList>
    </citation>
    <scope>NUCLEOTIDE SEQUENCE [LARGE SCALE GENOMIC DNA]</scope>
    <source>
        <strain evidence="4 5">CRPJ-33</strain>
    </source>
</reference>
<feature type="compositionally biased region" description="Low complexity" evidence="1">
    <location>
        <begin position="148"/>
        <end position="167"/>
    </location>
</feature>
<dbReference type="PANTHER" id="PTHR21666">
    <property type="entry name" value="PEPTIDASE-RELATED"/>
    <property type="match status" value="1"/>
</dbReference>
<dbReference type="InterPro" id="IPR050570">
    <property type="entry name" value="Cell_wall_metabolism_enzyme"/>
</dbReference>
<sequence length="301" mass="30213">MPGKGKHRRPKAGSITRGFVVAGTGGAAIALPLFGATAASAATGPAPAAAPAGTVVAATAPAAVKAPAAKAPETYTVVAGDHLSKIADEQHVRGGWKQLFDDNRRAIGADPSLIHPGLELTIGAKSKAKNDPEVRAEKPRASRDDARPAAPAQKPAQKPAAAEKAASGFSAPIPGATVSTPYHQNGAMWSSGYHTGVDFVAAGGTSVKAVAAGTVVSAGWGGSYGNEVVVQHTDGTYSQYAHLSSLSVSSGQSVTGGQQIGLSGSTGNSTGPHLHFEIRTGSSYGSDIDPLAYLRQHGVSL</sequence>
<accession>A0A7H0I107</accession>
<name>A0A7H0I107_9ACTN</name>
<dbReference type="Gene3D" id="3.10.350.10">
    <property type="entry name" value="LysM domain"/>
    <property type="match status" value="1"/>
</dbReference>
<dbReference type="EMBL" id="CP060825">
    <property type="protein sequence ID" value="QNP66473.1"/>
    <property type="molecule type" value="Genomic_DNA"/>
</dbReference>
<feature type="region of interest" description="Disordered" evidence="1">
    <location>
        <begin position="124"/>
        <end position="167"/>
    </location>
</feature>
<dbReference type="InterPro" id="IPR036779">
    <property type="entry name" value="LysM_dom_sf"/>
</dbReference>
<keyword evidence="2" id="KW-0732">Signal</keyword>
<dbReference type="PROSITE" id="PS51782">
    <property type="entry name" value="LYSM"/>
    <property type="match status" value="1"/>
</dbReference>
<evidence type="ECO:0000313" key="5">
    <source>
        <dbReference type="Proteomes" id="UP000516230"/>
    </source>
</evidence>
<evidence type="ECO:0000256" key="2">
    <source>
        <dbReference type="SAM" id="SignalP"/>
    </source>
</evidence>
<dbReference type="Proteomes" id="UP000516230">
    <property type="component" value="Chromosome"/>
</dbReference>
<dbReference type="Gene3D" id="2.70.70.10">
    <property type="entry name" value="Glucose Permease (Domain IIA)"/>
    <property type="match status" value="1"/>
</dbReference>
<dbReference type="CDD" id="cd12797">
    <property type="entry name" value="M23_peptidase"/>
    <property type="match status" value="1"/>
</dbReference>
<organism evidence="4 5">
    <name type="scientific">Streptomyces genisteinicus</name>
    <dbReference type="NCBI Taxonomy" id="2768068"/>
    <lineage>
        <taxon>Bacteria</taxon>
        <taxon>Bacillati</taxon>
        <taxon>Actinomycetota</taxon>
        <taxon>Actinomycetes</taxon>
        <taxon>Kitasatosporales</taxon>
        <taxon>Streptomycetaceae</taxon>
        <taxon>Streptomyces</taxon>
    </lineage>
</organism>
<feature type="signal peptide" evidence="2">
    <location>
        <begin position="1"/>
        <end position="41"/>
    </location>
</feature>
<feature type="compositionally biased region" description="Basic and acidic residues" evidence="1">
    <location>
        <begin position="128"/>
        <end position="147"/>
    </location>
</feature>
<proteinExistence type="predicted"/>